<proteinExistence type="predicted"/>
<protein>
    <submittedName>
        <fullName evidence="2">Uncharacterized protein</fullName>
    </submittedName>
</protein>
<evidence type="ECO:0000256" key="1">
    <source>
        <dbReference type="SAM" id="MobiDB-lite"/>
    </source>
</evidence>
<feature type="compositionally biased region" description="Polar residues" evidence="1">
    <location>
        <begin position="80"/>
        <end position="90"/>
    </location>
</feature>
<accession>A0A7C8ZED7</accession>
<reference evidence="2" key="1">
    <citation type="journal article" date="2013" name="J. Plant Res.">
        <title>Effect of fungi and light on seed germination of three Opuntia species from semiarid lands of central Mexico.</title>
        <authorList>
            <person name="Delgado-Sanchez P."/>
            <person name="Jimenez-Bremont J.F."/>
            <person name="Guerrero-Gonzalez Mde L."/>
            <person name="Flores J."/>
        </authorList>
    </citation>
    <scope>NUCLEOTIDE SEQUENCE</scope>
    <source>
        <tissue evidence="2">Cladode</tissue>
    </source>
</reference>
<reference evidence="2" key="2">
    <citation type="submission" date="2020-07" db="EMBL/GenBank/DDBJ databases">
        <authorList>
            <person name="Vera ALvarez R."/>
            <person name="Arias-Moreno D.M."/>
            <person name="Jimenez-Jacinto V."/>
            <person name="Jimenez-Bremont J.F."/>
            <person name="Swaminathan K."/>
            <person name="Moose S.P."/>
            <person name="Guerrero-Gonzalez M.L."/>
            <person name="Marino-Ramirez L."/>
            <person name="Landsman D."/>
            <person name="Rodriguez-Kessler M."/>
            <person name="Delgado-Sanchez P."/>
        </authorList>
    </citation>
    <scope>NUCLEOTIDE SEQUENCE</scope>
    <source>
        <tissue evidence="2">Cladode</tissue>
    </source>
</reference>
<feature type="region of interest" description="Disordered" evidence="1">
    <location>
        <begin position="1"/>
        <end position="21"/>
    </location>
</feature>
<dbReference type="EMBL" id="GISG01116439">
    <property type="protein sequence ID" value="MBA4639993.1"/>
    <property type="molecule type" value="Transcribed_RNA"/>
</dbReference>
<dbReference type="AlphaFoldDB" id="A0A7C8ZED7"/>
<evidence type="ECO:0000313" key="2">
    <source>
        <dbReference type="EMBL" id="MBA4639993.1"/>
    </source>
</evidence>
<organism evidence="2">
    <name type="scientific">Opuntia streptacantha</name>
    <name type="common">Prickly pear cactus</name>
    <name type="synonym">Opuntia cardona</name>
    <dbReference type="NCBI Taxonomy" id="393608"/>
    <lineage>
        <taxon>Eukaryota</taxon>
        <taxon>Viridiplantae</taxon>
        <taxon>Streptophyta</taxon>
        <taxon>Embryophyta</taxon>
        <taxon>Tracheophyta</taxon>
        <taxon>Spermatophyta</taxon>
        <taxon>Magnoliopsida</taxon>
        <taxon>eudicotyledons</taxon>
        <taxon>Gunneridae</taxon>
        <taxon>Pentapetalae</taxon>
        <taxon>Caryophyllales</taxon>
        <taxon>Cactineae</taxon>
        <taxon>Cactaceae</taxon>
        <taxon>Opuntioideae</taxon>
        <taxon>Opuntia</taxon>
    </lineage>
</organism>
<name>A0A7C8ZED7_OPUST</name>
<sequence length="124" mass="13159">MRISPYWGESGLTPRAPPHSPRCIHHVVPTGWLEPMLLVTPHGGVTLVHHLGPRATSVAMDHDFPQAPGPASEPPGGSERATTGVSSEWYWSSHSEGPPPSPPSAKLLRVSTAAVWAVTGGEHQ</sequence>
<feature type="region of interest" description="Disordered" evidence="1">
    <location>
        <begin position="59"/>
        <end position="106"/>
    </location>
</feature>